<evidence type="ECO:0000256" key="5">
    <source>
        <dbReference type="ARBA" id="ARBA00022692"/>
    </source>
</evidence>
<dbReference type="Proteomes" id="UP001299608">
    <property type="component" value="Unassembled WGS sequence"/>
</dbReference>
<feature type="transmembrane region" description="Helical" evidence="8">
    <location>
        <begin position="420"/>
        <end position="440"/>
    </location>
</feature>
<dbReference type="GeneID" id="97205996"/>
<reference evidence="10 11" key="1">
    <citation type="journal article" date="2020" name="Cell Host Microbe">
        <title>Functional and Genomic Variation between Human-Derived Isolates of Lachnospiraceae Reveals Inter- and Intra-Species Diversity.</title>
        <authorList>
            <person name="Sorbara M.T."/>
            <person name="Littmann E.R."/>
            <person name="Fontana E."/>
            <person name="Moody T.U."/>
            <person name="Kohout C.E."/>
            <person name="Gjonbalaj M."/>
            <person name="Eaton V."/>
            <person name="Seok R."/>
            <person name="Leiner I.M."/>
            <person name="Pamer E.G."/>
        </authorList>
    </citation>
    <scope>NUCLEOTIDE SEQUENCE [LARGE SCALE GENOMIC DNA]</scope>
    <source>
        <strain evidence="10 11">MSK.1.17</strain>
    </source>
</reference>
<name>A0AAX1SGM1_9FIRM</name>
<dbReference type="Pfam" id="PF01235">
    <property type="entry name" value="Na_Ala_symp"/>
    <property type="match status" value="1"/>
</dbReference>
<evidence type="ECO:0000313" key="12">
    <source>
        <dbReference type="Proteomes" id="UP001299608"/>
    </source>
</evidence>
<feature type="transmembrane region" description="Helical" evidence="8">
    <location>
        <begin position="12"/>
        <end position="30"/>
    </location>
</feature>
<dbReference type="PANTHER" id="PTHR30330">
    <property type="entry name" value="AGSS FAMILY TRANSPORTER, SODIUM-ALANINE"/>
    <property type="match status" value="1"/>
</dbReference>
<dbReference type="RefSeq" id="WP_117560847.1">
    <property type="nucleotide sequence ID" value="NZ_BAABZL010000001.1"/>
</dbReference>
<dbReference type="EMBL" id="JAKNGE010000028">
    <property type="protein sequence ID" value="MCG4747784.1"/>
    <property type="molecule type" value="Genomic_DNA"/>
</dbReference>
<keyword evidence="3 8" id="KW-0813">Transport</keyword>
<reference evidence="10" key="2">
    <citation type="submission" date="2020-02" db="EMBL/GenBank/DDBJ databases">
        <authorList>
            <person name="Littmann E."/>
            <person name="Sorbara M."/>
        </authorList>
    </citation>
    <scope>NUCLEOTIDE SEQUENCE</scope>
    <source>
        <strain evidence="10">MSK.1.17</strain>
    </source>
</reference>
<dbReference type="PROSITE" id="PS00873">
    <property type="entry name" value="NA_ALANINE_SYMP"/>
    <property type="match status" value="1"/>
</dbReference>
<evidence type="ECO:0000313" key="9">
    <source>
        <dbReference type="EMBL" id="MCG4747784.1"/>
    </source>
</evidence>
<keyword evidence="6 8" id="KW-1133">Transmembrane helix</keyword>
<evidence type="ECO:0000256" key="7">
    <source>
        <dbReference type="ARBA" id="ARBA00023136"/>
    </source>
</evidence>
<dbReference type="GO" id="GO:0005283">
    <property type="term" value="F:amino acid:sodium symporter activity"/>
    <property type="evidence" value="ECO:0007669"/>
    <property type="project" value="InterPro"/>
</dbReference>
<keyword evidence="8" id="KW-0769">Symport</keyword>
<evidence type="ECO:0000256" key="1">
    <source>
        <dbReference type="ARBA" id="ARBA00004651"/>
    </source>
</evidence>
<dbReference type="PANTHER" id="PTHR30330:SF3">
    <property type="entry name" value="TRANSCRIPTIONAL REGULATOR, LRP FAMILY"/>
    <property type="match status" value="1"/>
</dbReference>
<feature type="transmembrane region" description="Helical" evidence="8">
    <location>
        <begin position="218"/>
        <end position="239"/>
    </location>
</feature>
<accession>A0AAX1SGM1</accession>
<dbReference type="PRINTS" id="PR00175">
    <property type="entry name" value="NAALASMPORT"/>
</dbReference>
<organism evidence="9 12">
    <name type="scientific">Enterocloster aldenensis</name>
    <dbReference type="NCBI Taxonomy" id="358742"/>
    <lineage>
        <taxon>Bacteria</taxon>
        <taxon>Bacillati</taxon>
        <taxon>Bacillota</taxon>
        <taxon>Clostridia</taxon>
        <taxon>Lachnospirales</taxon>
        <taxon>Lachnospiraceae</taxon>
        <taxon>Enterocloster</taxon>
    </lineage>
</organism>
<feature type="transmembrane region" description="Helical" evidence="8">
    <location>
        <begin position="144"/>
        <end position="164"/>
    </location>
</feature>
<dbReference type="AlphaFoldDB" id="A0AAX1SGM1"/>
<evidence type="ECO:0000256" key="8">
    <source>
        <dbReference type="RuleBase" id="RU363064"/>
    </source>
</evidence>
<comment type="caution">
    <text evidence="9">The sequence shown here is derived from an EMBL/GenBank/DDBJ whole genome shotgun (WGS) entry which is preliminary data.</text>
</comment>
<dbReference type="Proteomes" id="UP000669239">
    <property type="component" value="Unassembled WGS sequence"/>
</dbReference>
<reference evidence="9" key="3">
    <citation type="submission" date="2022-01" db="EMBL/GenBank/DDBJ databases">
        <title>Collection of gut derived symbiotic bacterial strains cultured from healthy donors.</title>
        <authorList>
            <person name="Lin H."/>
            <person name="Kohout C."/>
            <person name="Waligurski E."/>
            <person name="Pamer E.G."/>
        </authorList>
    </citation>
    <scope>NUCLEOTIDE SEQUENCE</scope>
    <source>
        <strain evidence="9">DFI.6.55</strain>
    </source>
</reference>
<comment type="subcellular location">
    <subcellularLocation>
        <location evidence="1 8">Cell membrane</location>
        <topology evidence="1 8">Multi-pass membrane protein</topology>
    </subcellularLocation>
</comment>
<evidence type="ECO:0000313" key="10">
    <source>
        <dbReference type="EMBL" id="NSJ50484.1"/>
    </source>
</evidence>
<evidence type="ECO:0000256" key="4">
    <source>
        <dbReference type="ARBA" id="ARBA00022475"/>
    </source>
</evidence>
<gene>
    <name evidence="10" type="ORF">G5B36_17505</name>
    <name evidence="9" type="ORF">L0N08_20350</name>
</gene>
<proteinExistence type="inferred from homology"/>
<feature type="transmembrane region" description="Helical" evidence="8">
    <location>
        <begin position="70"/>
        <end position="94"/>
    </location>
</feature>
<feature type="transmembrane region" description="Helical" evidence="8">
    <location>
        <begin position="184"/>
        <end position="206"/>
    </location>
</feature>
<keyword evidence="11" id="KW-1185">Reference proteome</keyword>
<keyword evidence="5 8" id="KW-0812">Transmembrane</keyword>
<feature type="transmembrane region" description="Helical" evidence="8">
    <location>
        <begin position="396"/>
        <end position="414"/>
    </location>
</feature>
<evidence type="ECO:0000256" key="3">
    <source>
        <dbReference type="ARBA" id="ARBA00022448"/>
    </source>
</evidence>
<comment type="similarity">
    <text evidence="2 8">Belongs to the alanine or glycine:cation symporter (AGCS) (TC 2.A.25) family.</text>
</comment>
<dbReference type="NCBIfam" id="TIGR00835">
    <property type="entry name" value="agcS"/>
    <property type="match status" value="1"/>
</dbReference>
<protein>
    <submittedName>
        <fullName evidence="9">Sodium:alanine symporter family protein</fullName>
    </submittedName>
</protein>
<keyword evidence="4 8" id="KW-1003">Cell membrane</keyword>
<evidence type="ECO:0000256" key="6">
    <source>
        <dbReference type="ARBA" id="ARBA00022989"/>
    </source>
</evidence>
<evidence type="ECO:0000256" key="2">
    <source>
        <dbReference type="ARBA" id="ARBA00009261"/>
    </source>
</evidence>
<evidence type="ECO:0000313" key="11">
    <source>
        <dbReference type="Proteomes" id="UP000669239"/>
    </source>
</evidence>
<dbReference type="InterPro" id="IPR001463">
    <property type="entry name" value="Na/Ala_symport"/>
</dbReference>
<feature type="transmembrane region" description="Helical" evidence="8">
    <location>
        <begin position="312"/>
        <end position="334"/>
    </location>
</feature>
<dbReference type="GO" id="GO:0005886">
    <property type="term" value="C:plasma membrane"/>
    <property type="evidence" value="ECO:0007669"/>
    <property type="project" value="UniProtKB-SubCell"/>
</dbReference>
<dbReference type="EMBL" id="JAAITT010000026">
    <property type="protein sequence ID" value="NSJ50484.1"/>
    <property type="molecule type" value="Genomic_DNA"/>
</dbReference>
<feature type="transmembrane region" description="Helical" evidence="8">
    <location>
        <begin position="354"/>
        <end position="376"/>
    </location>
</feature>
<dbReference type="Gene3D" id="1.20.1740.10">
    <property type="entry name" value="Amino acid/polyamine transporter I"/>
    <property type="match status" value="1"/>
</dbReference>
<keyword evidence="7 8" id="KW-0472">Membrane</keyword>
<sequence length="449" mass="48062">MFDALVNITEFLWGTPLMILMVGVGLYLSARTGFFQITGFGTVCKKTLGEVFKKDNESEKGEGQLKPYQALSTVLAGTIGSGNIAGVAAAIAIGGPGAVFWMWVIALVGMMTKMAEVTLSVAYRKKGENGEYYGGPMHYIKEGLGGGAGRFFGGFYAVALFILVVTDACFVQTNTLATSAQDTFGIPLAVSGIILVALSIFIIVRGGVEKIGDFCGKVVPPMCIIYIIGALVVIIVNIGRVPEAFGMIFKYAFAPMPAAGGFAGSTITLAMGRGASRGIFSNEAGEGTAATVHATAQTDHPAHQGMYGIMEVFIDTIIICTLTALAILSSGVWNNGDTGAVLTLAAFRTVWGRWGTYILCIAIVLFTYSSYLGFFVEYRTSVEYLFGEKNVKLLQWFFFLPPILAVTMPIEAIWSLADMAVGFIVIPNMIAILLLSKTFVKLFREYTGK</sequence>